<feature type="compositionally biased region" description="Pro residues" evidence="1">
    <location>
        <begin position="957"/>
        <end position="1019"/>
    </location>
</feature>
<feature type="transmembrane region" description="Helical" evidence="2">
    <location>
        <begin position="3540"/>
        <end position="3562"/>
    </location>
</feature>
<dbReference type="EMBL" id="HBGJ01031081">
    <property type="protein sequence ID" value="CAD9261295.1"/>
    <property type="molecule type" value="Transcribed_RNA"/>
</dbReference>
<dbReference type="InterPro" id="IPR013320">
    <property type="entry name" value="ConA-like_dom_sf"/>
</dbReference>
<feature type="compositionally biased region" description="Pro residues" evidence="1">
    <location>
        <begin position="912"/>
        <end position="947"/>
    </location>
</feature>
<feature type="transmembrane region" description="Helical" evidence="2">
    <location>
        <begin position="3185"/>
        <end position="3205"/>
    </location>
</feature>
<evidence type="ECO:0000256" key="2">
    <source>
        <dbReference type="SAM" id="Phobius"/>
    </source>
</evidence>
<feature type="region of interest" description="Disordered" evidence="1">
    <location>
        <begin position="3807"/>
        <end position="3892"/>
    </location>
</feature>
<organism evidence="4">
    <name type="scientific">Phaeomonas parva</name>
    <dbReference type="NCBI Taxonomy" id="124430"/>
    <lineage>
        <taxon>Eukaryota</taxon>
        <taxon>Sar</taxon>
        <taxon>Stramenopiles</taxon>
        <taxon>Ochrophyta</taxon>
        <taxon>Pinguiophyceae</taxon>
        <taxon>Pinguiochrysidales</taxon>
        <taxon>Pinguiochrysidaceae</taxon>
        <taxon>Phaeomonas</taxon>
    </lineage>
</organism>
<gene>
    <name evidence="4" type="ORF">PPAR1163_LOCUS19675</name>
</gene>
<feature type="compositionally biased region" description="Pro residues" evidence="1">
    <location>
        <begin position="1029"/>
        <end position="1055"/>
    </location>
</feature>
<protein>
    <recommendedName>
        <fullName evidence="3">PKD/REJ-like domain-containing protein</fullName>
    </recommendedName>
</protein>
<feature type="region of interest" description="Disordered" evidence="1">
    <location>
        <begin position="3109"/>
        <end position="3151"/>
    </location>
</feature>
<reference evidence="4" key="1">
    <citation type="submission" date="2021-01" db="EMBL/GenBank/DDBJ databases">
        <authorList>
            <person name="Corre E."/>
            <person name="Pelletier E."/>
            <person name="Niang G."/>
            <person name="Scheremetjew M."/>
            <person name="Finn R."/>
            <person name="Kale V."/>
            <person name="Holt S."/>
            <person name="Cochrane G."/>
            <person name="Meng A."/>
            <person name="Brown T."/>
            <person name="Cohen L."/>
        </authorList>
    </citation>
    <scope>NUCLEOTIDE SEQUENCE</scope>
    <source>
        <strain evidence="4">CCMP2877</strain>
    </source>
</reference>
<proteinExistence type="predicted"/>
<dbReference type="SUPFAM" id="SSF49899">
    <property type="entry name" value="Concanavalin A-like lectins/glucanases"/>
    <property type="match status" value="4"/>
</dbReference>
<evidence type="ECO:0000259" key="3">
    <source>
        <dbReference type="Pfam" id="PF02010"/>
    </source>
</evidence>
<dbReference type="InterPro" id="IPR002859">
    <property type="entry name" value="PKD/REJ-like"/>
</dbReference>
<keyword evidence="2" id="KW-0812">Transmembrane</keyword>
<feature type="compositionally biased region" description="Polar residues" evidence="1">
    <location>
        <begin position="1"/>
        <end position="10"/>
    </location>
</feature>
<feature type="region of interest" description="Disordered" evidence="1">
    <location>
        <begin position="1"/>
        <end position="56"/>
    </location>
</feature>
<evidence type="ECO:0000313" key="4">
    <source>
        <dbReference type="EMBL" id="CAD9261295.1"/>
    </source>
</evidence>
<dbReference type="Pfam" id="PF02010">
    <property type="entry name" value="REJ"/>
    <property type="match status" value="1"/>
</dbReference>
<dbReference type="Pfam" id="PF13385">
    <property type="entry name" value="Laminin_G_3"/>
    <property type="match status" value="1"/>
</dbReference>
<feature type="compositionally biased region" description="Pro residues" evidence="1">
    <location>
        <begin position="1340"/>
        <end position="1363"/>
    </location>
</feature>
<feature type="transmembrane region" description="Helical" evidence="2">
    <location>
        <begin position="4023"/>
        <end position="4044"/>
    </location>
</feature>
<feature type="region of interest" description="Disordered" evidence="1">
    <location>
        <begin position="1311"/>
        <end position="1368"/>
    </location>
</feature>
<feature type="compositionally biased region" description="Low complexity" evidence="1">
    <location>
        <begin position="1311"/>
        <end position="1324"/>
    </location>
</feature>
<accession>A0A7S1U9G4</accession>
<feature type="compositionally biased region" description="Basic residues" evidence="1">
    <location>
        <begin position="3114"/>
        <end position="3130"/>
    </location>
</feature>
<keyword evidence="2" id="KW-0472">Membrane</keyword>
<feature type="compositionally biased region" description="Basic residues" evidence="1">
    <location>
        <begin position="34"/>
        <end position="46"/>
    </location>
</feature>
<keyword evidence="2" id="KW-1133">Transmembrane helix</keyword>
<feature type="region of interest" description="Disordered" evidence="1">
    <location>
        <begin position="905"/>
        <end position="1063"/>
    </location>
</feature>
<name>A0A7S1U9G4_9STRA</name>
<evidence type="ECO:0000256" key="1">
    <source>
        <dbReference type="SAM" id="MobiDB-lite"/>
    </source>
</evidence>
<sequence length="4069" mass="434067">MTRPNLTHPTLRSRPLRKKFRGAESWGDFEPRRGTRQRRPTMRRGRGTPQQRPTMRRPGRLLGAALFVLAAWVVPFGAAQLPAMQHELCLDQCDYTDLGVKGGMHATPQDLAFSCKVADGLQFSSQGEVGGVVNVDPVFLGPELTVGMRFMLTEAPQDTVTLLDFQSDKNQFIISIGPASTMKVEYAELENQGASLSVEQPPTSAISQSVWYNAVVVLKAGSPGAIMELYLDGVLVANAEATLPTLPGFTPLLGSQLGLGLFASPATFFVGKMGAVAIWNSALTSTQVADYHATAHACVNIASTTHTLLETAVASGSVIPEYYVGEPGVAYSGGLGTNFAGSMRTWQEWTLELDFRVDQFQSGQRTILRGSSENPFPTCEDAAVQDPAVYMDGEDGNRIRVEQGDDKACSGCTTLPIPASTDIRLVVTASSSTSVGTATAYRLDNNGFITSCTWAISGNMVAASEKDKVFVGDDSKYGGIIGSVSNIVYREGLPTSAPTVVPTDAPTPTPTIYFAVAEFSMSDVGIAIESNADFNNAVVTFPGVFSIADSTFPLSSASDEGGGFYPLFGGTSFYTEGADAGGCLTWKFSTLEGIATIWFAANSQSGTATLTKNGEVVATSTTDDTYVPWFDPAGSPEGTSAPDWVEYQDDAASDGDEFALCTSDATVLAVQSISWAATSTRLPTSAPSPFPSTSWQIGLASAFCFLDCELATENYVLTTNAVASFEEGATCEATGVGIALDGVDDYIGITNIDNIAGDATLAVQFYVTADSFNADDFSWFVEILQMLPDDGGEETIRIYLYNEGGSPAVEGEVDGQIIPGGFIELDKYELVVLRTETTEGTASELYIGGVPTGAVSTTGAVSDVARSNATLGLFLDGFVSGFATWDRALSTSEIESLETVLLPGSGECVFPTTPPGAPTNDPSPMPTSAPTPDPTAIPSPSPTPAPSAAPSGAPTKGPSPTPTFAPTPGPTAPPSPSPTPAPSAAPSGPPTKGPSPTPTFAPTPGPTAPPSPSPTPAPSAAPSGAPTKDPSPMPTFAPTPGPTAPPSPSPTPAPSAVPSAAPTQPVDISLADELEVDFCYSECATYTLNRLVDSNATTSLFQGASCFDGLGIEMDGVDDKIVVDDLDVVFEGEATFVLVFNFDRTLYEQQVNSGGSEFLEILALYDDGDDDSRDEIRVWLNATEGADSPPAMLASFGPSDPLNTFGQDPASQAVPLDVFVTATVVSRDVGGGGIFQYEMFLNGDLQGSTLVASEGIAFASRPSALVAEDLGGYVSSFLAWNRALTEFEILNLDSFVGPGLCYTPPPPTVAPTRAPAVETSAPTANPTPSPTPATSAPTANPTPIPTPSPTTPSPTPTGTPTPPSAQTFPEDLESEFCFAECDLGYISRGPSNSTASYENGATCVDGSGIVLDGEDDEISFDLDFSIGEAPTFVVAFRIDSSGYDASDGAWQAELFRIETDVVNPDGTNDDISVFVDFNLHLNAVAEGQVLAQFGGGVPLDSWANVTLATRQNTFDGTFSHYLYLNGVQVDQEFIGMNGLSNVTRTRSVLGDGLPGTIFSFMVWSRELSEAELDYYNTAVVPGACYNDRPPTLEPTAAPSVPPTVQPTNTPEETISEGLRTDFCFTECDGAYISRVTPGSSLSQSIDSATFDNGAICWEGQGAYLDGDNDVVTVQQSYSPVGESTILVQFRLADDGGGNVFSMEPLEVDAFDIFLYIDPDLSVTAGVDGTTIYGGQAAIDSWHTVVLRTIGQGSAATNELYLDGELVREEVAGFDGISDASRPEAILGQRLKGVIGMYLVWDRALTDVQLAALPDMVAPGNCFSPGGVLSAYVRTALDTLLGFPEMPFGPDATPDVLQDMLKALDAATLAALGVSQDNIVYSSRLVYIAGDNGPDGDTVRRFLQVANNPWTYQFGMEITYDAAVDEGLVAQSSSPEAAMEDLNDQLSMSFDEAVVSGSFDDAVKGDLSEEVAAAEGNGETFAGLENTQQVDEESPTVDASSYVVTATTLNPVTLAPTIAPELIPAPALVQAEFSDIGSEVFVDFDSPTDRAGIVSDSFPCIDLFQGSNVDAADVCSWVDDNRVRYLPLALVPGDRVSVNPTVALRARCLEQELTGLVGCTDGYEVASGDDLGPVTVGSPAIVIEPVVLINNDPSTSACDGSTVLEVTSSYNNGGRPFTDVHWGFFSPGDGPVDDDLVALAAAASSNNELGVTVDTNLLEVDETYYFTVSLTNFLGGFAEANGSFTLINDAFPVVSIAGSNLRTVRPSQRLEIVATDATGCDISAAEIENRTWSEANGLLPNLETQSNREQTLLLDAYTLQAGEEYLFEYTATSADGLSTTDGVTVQVENEEIFLDLLFCNQTVSPQIYTGDGNLVDNEYTLSAEFSFDGNLGPLFPGEESGLDVSWTAVATPSSAIAGGTVDCSAIPQATGDGFTFDVHAPDYEGCRVEIDVMASKGDREESQLCFLEVAVDLVPTGNAFTEIVSKATPNSKLVIRGEIDESYAGAITGTWTLTEGTLSNGSALADVALTSLNVSVPQQRDTSLELSSAAFDLVVAANSLVPKSSYTFRLEASFVDSTLVSGVTSTTDAYIDVTIVVNAPPSNGEFEVSPQAGVVLLTEFSVLTFGWVDDTGDLPLSYAFFCGNKALNPGSYASNRLEHVLLQQGNSENDDEVACEVRVADFFGAAATRATTVTVSPQGLDEAFPAAISALENADTTDPVTTFQVVAVAAGVAAQPDDVDQQGELQTLCLQVLEIATLSQDPSREVFESQALLIEGIMNASVASDNRRRRRLQESGGVEESFTSVNVTEATQTLALSATQSLVGIIANNSVPDVVNPIIADATENAVTSSFSTLLRSTLRNVHEQVKELQAAMDLLQRVRANALVAGEEPYVVMTEEIVSSTSRQRMPADGNESVALSEAVVLSPAALSTIDLADRSEFMLSSVVYSNDLAVFDDGNDTVSFSTPSGLQSTNFSVTDNLRVTVGVPVDGDAGFFVGSTSTLHNLFQQVSATVDETRSANFTFDCRATPDAVFSHTCPSGEQYIYSCGGLRTLNEGQCQASGYQCVMWNRVTLKYDPRDTCTPTILRSASADVADTVQCNCEAPAATRRLTEKRAPRAKKERRVLSHRRRLGKSGSDKGGGEGNNYADDETKTTSVDTGTVFQTVGVTFAETTASVEDLEPDDARNAALGLSALAIFLAWMLMLGVVGARRDAKDRLEADGLAKHNSFASQFDAQLQPAHEGLWYGLLLLSPDEVQAYEKKPLWKWLFEELQENHDFVQTCGLYEGPPSRVTRIFQLTTETLTVMVLDAAFFMVLFQSGDHEHCAKFTDEDSCEEEPHALNRNSDRCHWVDASFQCKAVEAEVTVEAVVLITMLIIAFSQPIDQFMGWVIDKYLVADILELADEEYATQEQLKREAREEREQTIYEREIRLMEEVPKLRPKIYRSLDLGKEGCASYPLRSELRRNIAEAVDLEFRLRDEEKALSRLRLRGSETHADALMKRRRAIAMIGIRDNMPIIGRAFFGRYTQLDNAHLIPKWQKITVAVLMTLYMLFCAFWVMLFAIQYEEELLFFWLVAFIVSQLQEIVFYVPIQVVLQVMLLPSLVRNRVMLHRLERMRPIRTLPILARNNLDLIDLCPGIDEFVPYVAALKEKLASGQLVVSPMKQTQRQIFRGHRERPLNRSSFSVWNGVGHARGYAEEGSAAEREALSPIHHAQETKAWQSDDEDDDLEVGGVEMRRVDLAETRGQQSSTMSMGAFLNRMMSGELDEEGAGGRRGPDLAHANGGDSTASIGSFFRNILASDHNVAATADVARPSDDQDGERTPLVTPTAPDEDLGFFGGESKETGVVPGPPPVVAFGAQPSPDSRSRVGGLEQPKGPSSVVPPPTGTVLSPDRSVASSNSFFDADLPDAETERERNVSADLAAFRSGALALSLDDVAHKKDSRGSTPSGAGEDQPNIAYGEAMETLKKLSCAHRCAIRTLATMFSCFLVLPEDAQIFLLDQTLPWTVGIFILVTDVGLGDDWLELLLEAAIILGIVLLLLLFVGFLERGAFSSVRRVRTRLQASPGPSTTS</sequence>
<feature type="domain" description="PKD/REJ-like" evidence="3">
    <location>
        <begin position="2379"/>
        <end position="2702"/>
    </location>
</feature>
<feature type="compositionally biased region" description="Basic and acidic residues" evidence="1">
    <location>
        <begin position="3810"/>
        <end position="3819"/>
    </location>
</feature>
<dbReference type="PANTHER" id="PTHR24216:SF65">
    <property type="entry name" value="PAXILLIN-LIKE PROTEIN 1"/>
    <property type="match status" value="1"/>
</dbReference>
<dbReference type="PANTHER" id="PTHR24216">
    <property type="entry name" value="PAXILLIN-RELATED"/>
    <property type="match status" value="1"/>
</dbReference>
<dbReference type="Gene3D" id="2.60.120.200">
    <property type="match status" value="4"/>
</dbReference>